<evidence type="ECO:0000313" key="3">
    <source>
        <dbReference type="Proteomes" id="UP000006697"/>
    </source>
</evidence>
<dbReference type="Proteomes" id="UP000006697">
    <property type="component" value="Chromosome"/>
</dbReference>
<dbReference type="SUPFAM" id="SSF54523">
    <property type="entry name" value="Pili subunits"/>
    <property type="match status" value="1"/>
</dbReference>
<dbReference type="InterPro" id="IPR045584">
    <property type="entry name" value="Pilin-like"/>
</dbReference>
<organism evidence="2 3">
    <name type="scientific">Herminiimonas arsenicoxydans</name>
    <dbReference type="NCBI Taxonomy" id="204773"/>
    <lineage>
        <taxon>Bacteria</taxon>
        <taxon>Pseudomonadati</taxon>
        <taxon>Pseudomonadota</taxon>
        <taxon>Betaproteobacteria</taxon>
        <taxon>Burkholderiales</taxon>
        <taxon>Oxalobacteraceae</taxon>
        <taxon>Herminiimonas</taxon>
    </lineage>
</organism>
<keyword evidence="1" id="KW-1133">Transmembrane helix</keyword>
<evidence type="ECO:0000313" key="2">
    <source>
        <dbReference type="EMBL" id="CAL62098.2"/>
    </source>
</evidence>
<keyword evidence="3" id="KW-1185">Reference proteome</keyword>
<protein>
    <submittedName>
        <fullName evidence="2">MSHA pilin protein MshC</fullName>
    </submittedName>
</protein>
<dbReference type="InterPro" id="IPR012902">
    <property type="entry name" value="N_methyl_site"/>
</dbReference>
<feature type="transmembrane region" description="Helical" evidence="1">
    <location>
        <begin position="6"/>
        <end position="26"/>
    </location>
</feature>
<name>A4G6G1_HERAR</name>
<dbReference type="EMBL" id="CU207211">
    <property type="protein sequence ID" value="CAL62098.2"/>
    <property type="molecule type" value="Genomic_DNA"/>
</dbReference>
<dbReference type="Gene3D" id="3.30.700.10">
    <property type="entry name" value="Glycoprotein, Type 4 Pilin"/>
    <property type="match status" value="1"/>
</dbReference>
<keyword evidence="1" id="KW-0472">Membrane</keyword>
<evidence type="ECO:0000256" key="1">
    <source>
        <dbReference type="SAM" id="Phobius"/>
    </source>
</evidence>
<reference evidence="2 3" key="1">
    <citation type="journal article" date="2007" name="PLoS Genet.">
        <title>A tale of two oxidation states: bacterial colonization of arsenic-rich environments.</title>
        <authorList>
            <person name="Muller D."/>
            <person name="Medigue C."/>
            <person name="Koechler S."/>
            <person name="Barbe V."/>
            <person name="Barakat M."/>
            <person name="Talla E."/>
            <person name="Bonnefoy V."/>
            <person name="Krin E."/>
            <person name="Arsene-Ploetze F."/>
            <person name="Carapito C."/>
            <person name="Chandler M."/>
            <person name="Cournoyer B."/>
            <person name="Cruveiller S."/>
            <person name="Dossat C."/>
            <person name="Duval S."/>
            <person name="Heymann M."/>
            <person name="Leize E."/>
            <person name="Lieutaud A."/>
            <person name="Lievremont D."/>
            <person name="Makita Y."/>
            <person name="Mangenot S."/>
            <person name="Nitschke W."/>
            <person name="Ortet P."/>
            <person name="Perdrial N."/>
            <person name="Schoepp B."/>
            <person name="Siguier N."/>
            <person name="Simeonova D.D."/>
            <person name="Rouy Z."/>
            <person name="Segurens B."/>
            <person name="Turlin E."/>
            <person name="Vallenet D."/>
            <person name="Van Dorsselaer A."/>
            <person name="Weiss S."/>
            <person name="Weissenbach J."/>
            <person name="Lett M.C."/>
            <person name="Danchin A."/>
            <person name="Bertin P.N."/>
        </authorList>
    </citation>
    <scope>NUCLEOTIDE SEQUENCE [LARGE SCALE GENOMIC DNA]</scope>
    <source>
        <strain evidence="3">ULPAs1</strain>
    </source>
</reference>
<gene>
    <name evidence="2" type="ordered locus">HEAR1949</name>
</gene>
<dbReference type="AlphaFoldDB" id="A4G6G1"/>
<accession>A4G6G1</accession>
<dbReference type="KEGG" id="har:HEAR1949"/>
<dbReference type="eggNOG" id="COG4970">
    <property type="taxonomic scope" value="Bacteria"/>
</dbReference>
<dbReference type="STRING" id="204773.HEAR1949"/>
<keyword evidence="1" id="KW-0812">Transmembrane</keyword>
<sequence length="165" mass="17886">MFDTGFTLVELILVLILVGILSLYALPRFFDRNTFDTRAFSDKARAMVRYAQKTAIAQNRPVFVNFSGGRIALCFDATCANPVRAPASRPAVAACASSTTWMCEALPTDVVIAPASQIFYFNALGRPFKSGDIDPNSSFTLLAITLTGSGFNSTITIEPETGYVH</sequence>
<proteinExistence type="predicted"/>
<dbReference type="HOGENOM" id="CLU_137843_0_0_4"/>
<dbReference type="NCBIfam" id="TIGR02532">
    <property type="entry name" value="IV_pilin_GFxxxE"/>
    <property type="match status" value="1"/>
</dbReference>